<dbReference type="GO" id="GO:0005737">
    <property type="term" value="C:cytoplasm"/>
    <property type="evidence" value="ECO:0007669"/>
    <property type="project" value="UniProtKB-SubCell"/>
</dbReference>
<dbReference type="InterPro" id="IPR000836">
    <property type="entry name" value="PRTase_dom"/>
</dbReference>
<dbReference type="InterPro" id="IPR005764">
    <property type="entry name" value="Ade_phspho_trans"/>
</dbReference>
<keyword evidence="14" id="KW-1185">Reference proteome</keyword>
<dbReference type="GO" id="GO:0044209">
    <property type="term" value="P:AMP salvage"/>
    <property type="evidence" value="ECO:0007669"/>
    <property type="project" value="UniProtKB-UniRule"/>
</dbReference>
<dbReference type="InterPro" id="IPR029057">
    <property type="entry name" value="PRTase-like"/>
</dbReference>
<dbReference type="CDD" id="cd06223">
    <property type="entry name" value="PRTases_typeI"/>
    <property type="match status" value="1"/>
</dbReference>
<keyword evidence="7 11" id="KW-0963">Cytoplasm</keyword>
<evidence type="ECO:0000256" key="8">
    <source>
        <dbReference type="ARBA" id="ARBA00022676"/>
    </source>
</evidence>
<gene>
    <name evidence="11" type="primary">apt</name>
    <name evidence="13" type="ORF">HNR07_000342</name>
</gene>
<comment type="pathway">
    <text evidence="4 11">Purine metabolism; AMP biosynthesis via salvage pathway; AMP from adenine: step 1/1.</text>
</comment>
<comment type="catalytic activity">
    <reaction evidence="1 11">
        <text>AMP + diphosphate = 5-phospho-alpha-D-ribose 1-diphosphate + adenine</text>
        <dbReference type="Rhea" id="RHEA:16609"/>
        <dbReference type="ChEBI" id="CHEBI:16708"/>
        <dbReference type="ChEBI" id="CHEBI:33019"/>
        <dbReference type="ChEBI" id="CHEBI:58017"/>
        <dbReference type="ChEBI" id="CHEBI:456215"/>
        <dbReference type="EC" id="2.4.2.7"/>
    </reaction>
</comment>
<dbReference type="GO" id="GO:0002055">
    <property type="term" value="F:adenine binding"/>
    <property type="evidence" value="ECO:0007669"/>
    <property type="project" value="TreeGrafter"/>
</dbReference>
<proteinExistence type="inferred from homology"/>
<accession>A0A840WAY2</accession>
<evidence type="ECO:0000256" key="4">
    <source>
        <dbReference type="ARBA" id="ARBA00004659"/>
    </source>
</evidence>
<comment type="caution">
    <text evidence="13">The sequence shown here is derived from an EMBL/GenBank/DDBJ whole genome shotgun (WGS) entry which is preliminary data.</text>
</comment>
<evidence type="ECO:0000313" key="13">
    <source>
        <dbReference type="EMBL" id="MBB5489205.1"/>
    </source>
</evidence>
<dbReference type="GO" id="GO:0006166">
    <property type="term" value="P:purine ribonucleoside salvage"/>
    <property type="evidence" value="ECO:0007669"/>
    <property type="project" value="UniProtKB-UniRule"/>
</dbReference>
<evidence type="ECO:0000256" key="7">
    <source>
        <dbReference type="ARBA" id="ARBA00022490"/>
    </source>
</evidence>
<dbReference type="NCBIfam" id="NF002634">
    <property type="entry name" value="PRK02304.1-3"/>
    <property type="match status" value="1"/>
</dbReference>
<evidence type="ECO:0000256" key="1">
    <source>
        <dbReference type="ARBA" id="ARBA00000868"/>
    </source>
</evidence>
<evidence type="ECO:0000256" key="11">
    <source>
        <dbReference type="HAMAP-Rule" id="MF_00004"/>
    </source>
</evidence>
<dbReference type="EMBL" id="JACHDO010000001">
    <property type="protein sequence ID" value="MBB5489205.1"/>
    <property type="molecule type" value="Genomic_DNA"/>
</dbReference>
<evidence type="ECO:0000313" key="14">
    <source>
        <dbReference type="Proteomes" id="UP000579647"/>
    </source>
</evidence>
<dbReference type="NCBIfam" id="TIGR01090">
    <property type="entry name" value="apt"/>
    <property type="match status" value="1"/>
</dbReference>
<feature type="domain" description="Phosphoribosyltransferase" evidence="12">
    <location>
        <begin position="58"/>
        <end position="180"/>
    </location>
</feature>
<dbReference type="RefSeq" id="WP_184361011.1">
    <property type="nucleotide sequence ID" value="NZ_BAAAKM010000165.1"/>
</dbReference>
<dbReference type="SUPFAM" id="SSF53271">
    <property type="entry name" value="PRTase-like"/>
    <property type="match status" value="1"/>
</dbReference>
<evidence type="ECO:0000259" key="12">
    <source>
        <dbReference type="Pfam" id="PF00156"/>
    </source>
</evidence>
<dbReference type="GO" id="GO:0016208">
    <property type="term" value="F:AMP binding"/>
    <property type="evidence" value="ECO:0007669"/>
    <property type="project" value="TreeGrafter"/>
</dbReference>
<dbReference type="NCBIfam" id="NF002636">
    <property type="entry name" value="PRK02304.1-5"/>
    <property type="match status" value="1"/>
</dbReference>
<dbReference type="Proteomes" id="UP000579647">
    <property type="component" value="Unassembled WGS sequence"/>
</dbReference>
<comment type="similarity">
    <text evidence="5 11">Belongs to the purine/pyrimidine phosphoribosyltransferase family.</text>
</comment>
<protein>
    <recommendedName>
        <fullName evidence="6 11">Adenine phosphoribosyltransferase</fullName>
        <shortName evidence="11">APRT</shortName>
        <ecNumber evidence="6 11">2.4.2.7</ecNumber>
    </recommendedName>
</protein>
<organism evidence="13 14">
    <name type="scientific">Nocardiopsis metallicus</name>
    <dbReference type="NCBI Taxonomy" id="179819"/>
    <lineage>
        <taxon>Bacteria</taxon>
        <taxon>Bacillati</taxon>
        <taxon>Actinomycetota</taxon>
        <taxon>Actinomycetes</taxon>
        <taxon>Streptosporangiales</taxon>
        <taxon>Nocardiopsidaceae</taxon>
        <taxon>Nocardiopsis</taxon>
    </lineage>
</organism>
<keyword evidence="10 11" id="KW-0660">Purine salvage</keyword>
<dbReference type="AlphaFoldDB" id="A0A840WAY2"/>
<keyword evidence="9 11" id="KW-0808">Transferase</keyword>
<sequence>MPHDTATPDVPDTAADLALIEANIRDIPDFPHEGILFKDITPLLNHPEALAATVRGLTAPFLGNGIDHVVGLEARGFIFGAPVAMALGAGFVPARKAGKLPADTIDQAYDLEYGTATVEIHADAITPGSRVLVVDDVLATGGTGRAAVELVRKAGGTVVGFSVLMELSALQGRGKMPDVELHTLLSV</sequence>
<comment type="function">
    <text evidence="2 11">Catalyzes a salvage reaction resulting in the formation of AMP, that is energically less costly than de novo synthesis.</text>
</comment>
<dbReference type="Gene3D" id="3.40.50.2020">
    <property type="match status" value="1"/>
</dbReference>
<dbReference type="HAMAP" id="MF_00004">
    <property type="entry name" value="Aden_phosphoribosyltr"/>
    <property type="match status" value="1"/>
</dbReference>
<evidence type="ECO:0000256" key="3">
    <source>
        <dbReference type="ARBA" id="ARBA00004496"/>
    </source>
</evidence>
<evidence type="ECO:0000256" key="2">
    <source>
        <dbReference type="ARBA" id="ARBA00003968"/>
    </source>
</evidence>
<dbReference type="GO" id="GO:0003999">
    <property type="term" value="F:adenine phosphoribosyltransferase activity"/>
    <property type="evidence" value="ECO:0007669"/>
    <property type="project" value="UniProtKB-UniRule"/>
</dbReference>
<dbReference type="GO" id="GO:0006168">
    <property type="term" value="P:adenine salvage"/>
    <property type="evidence" value="ECO:0007669"/>
    <property type="project" value="InterPro"/>
</dbReference>
<evidence type="ECO:0000256" key="9">
    <source>
        <dbReference type="ARBA" id="ARBA00022679"/>
    </source>
</evidence>
<reference evidence="13 14" key="1">
    <citation type="submission" date="2020-08" db="EMBL/GenBank/DDBJ databases">
        <title>Sequencing the genomes of 1000 actinobacteria strains.</title>
        <authorList>
            <person name="Klenk H.-P."/>
        </authorList>
    </citation>
    <scope>NUCLEOTIDE SEQUENCE [LARGE SCALE GENOMIC DNA]</scope>
    <source>
        <strain evidence="13 14">DSM 44598</strain>
    </source>
</reference>
<keyword evidence="8 11" id="KW-0328">Glycosyltransferase</keyword>
<evidence type="ECO:0000256" key="6">
    <source>
        <dbReference type="ARBA" id="ARBA00011893"/>
    </source>
</evidence>
<dbReference type="PANTHER" id="PTHR32315:SF3">
    <property type="entry name" value="ADENINE PHOSPHORIBOSYLTRANSFERASE"/>
    <property type="match status" value="1"/>
</dbReference>
<comment type="subunit">
    <text evidence="11">Homodimer.</text>
</comment>
<evidence type="ECO:0000256" key="10">
    <source>
        <dbReference type="ARBA" id="ARBA00022726"/>
    </source>
</evidence>
<dbReference type="EC" id="2.4.2.7" evidence="6 11"/>
<dbReference type="FunFam" id="3.40.50.2020:FF:000021">
    <property type="entry name" value="Adenine phosphoribosyltransferase"/>
    <property type="match status" value="1"/>
</dbReference>
<comment type="subcellular location">
    <subcellularLocation>
        <location evidence="3 11">Cytoplasm</location>
    </subcellularLocation>
</comment>
<dbReference type="UniPathway" id="UPA00588">
    <property type="reaction ID" value="UER00646"/>
</dbReference>
<evidence type="ECO:0000256" key="5">
    <source>
        <dbReference type="ARBA" id="ARBA00008391"/>
    </source>
</evidence>
<name>A0A840WAY2_9ACTN</name>
<dbReference type="Pfam" id="PF00156">
    <property type="entry name" value="Pribosyltran"/>
    <property type="match status" value="1"/>
</dbReference>
<dbReference type="PANTHER" id="PTHR32315">
    <property type="entry name" value="ADENINE PHOSPHORIBOSYLTRANSFERASE"/>
    <property type="match status" value="1"/>
</dbReference>
<dbReference type="InterPro" id="IPR050054">
    <property type="entry name" value="UPRTase/APRTase"/>
</dbReference>